<dbReference type="AlphaFoldDB" id="A0A836GVY0"/>
<dbReference type="Proteomes" id="UP000674179">
    <property type="component" value="Chromosome 21"/>
</dbReference>
<dbReference type="RefSeq" id="XP_067693261.1">
    <property type="nucleotide sequence ID" value="XM_067837840.1"/>
</dbReference>
<feature type="region of interest" description="Disordered" evidence="1">
    <location>
        <begin position="200"/>
        <end position="235"/>
    </location>
</feature>
<dbReference type="EMBL" id="JAFHKP010000021">
    <property type="protein sequence ID" value="KAG5480114.1"/>
    <property type="molecule type" value="Genomic_DNA"/>
</dbReference>
<keyword evidence="3" id="KW-1185">Reference proteome</keyword>
<dbReference type="GeneID" id="94173350"/>
<protein>
    <submittedName>
        <fullName evidence="2">Uncharacterized protein</fullName>
    </submittedName>
</protein>
<evidence type="ECO:0000256" key="1">
    <source>
        <dbReference type="SAM" id="MobiDB-lite"/>
    </source>
</evidence>
<name>A0A836GVY0_LEIEN</name>
<comment type="caution">
    <text evidence="2">The sequence shown here is derived from an EMBL/GenBank/DDBJ whole genome shotgun (WGS) entry which is preliminary data.</text>
</comment>
<sequence>MWRPTATCLGSSMEFSTSSGTYWAANMQRRCKTSSSSANGLRSHGNFRAGTVKSRPFQVKPSTTAPMWQPSAKYMKYKPVRWLSDNLLAIATYQLALEVGFTITFGGLLYADKITAKGVCDRLAAYHYPFADWIDVESGVYTDPVRVGPFTLNARKMTALHTGHNIANGLLPLQVLLLATTFVPAQYAYRLVRHTTPSTPAAAAAVPPTFTSTGGQRASYARATGAKKSSPVSRF</sequence>
<dbReference type="KEGG" id="lenr:94173350"/>
<organism evidence="2 3">
    <name type="scientific">Leishmania enriettii</name>
    <dbReference type="NCBI Taxonomy" id="5663"/>
    <lineage>
        <taxon>Eukaryota</taxon>
        <taxon>Discoba</taxon>
        <taxon>Euglenozoa</taxon>
        <taxon>Kinetoplastea</taxon>
        <taxon>Metakinetoplastina</taxon>
        <taxon>Trypanosomatida</taxon>
        <taxon>Trypanosomatidae</taxon>
        <taxon>Leishmaniinae</taxon>
        <taxon>Leishmania</taxon>
    </lineage>
</organism>
<reference evidence="2 3" key="1">
    <citation type="submission" date="2021-02" db="EMBL/GenBank/DDBJ databases">
        <title>Leishmania (Mundinia) enrietti genome sequencing and assembly.</title>
        <authorList>
            <person name="Almutairi H."/>
            <person name="Gatherer D."/>
        </authorList>
    </citation>
    <scope>NUCLEOTIDE SEQUENCE [LARGE SCALE GENOMIC DNA]</scope>
    <source>
        <strain evidence="2">CUR178</strain>
    </source>
</reference>
<proteinExistence type="predicted"/>
<gene>
    <name evidence="2" type="ORF">CUR178_06166</name>
</gene>
<feature type="compositionally biased region" description="Low complexity" evidence="1">
    <location>
        <begin position="200"/>
        <end position="213"/>
    </location>
</feature>
<accession>A0A836GVY0</accession>
<evidence type="ECO:0000313" key="2">
    <source>
        <dbReference type="EMBL" id="KAG5480114.1"/>
    </source>
</evidence>
<evidence type="ECO:0000313" key="3">
    <source>
        <dbReference type="Proteomes" id="UP000674179"/>
    </source>
</evidence>
<dbReference type="OrthoDB" id="261755at2759"/>